<keyword evidence="1" id="KW-0732">Signal</keyword>
<dbReference type="Proteomes" id="UP000002748">
    <property type="component" value="Unassembled WGS sequence"/>
</dbReference>
<organism evidence="2 3">
    <name type="scientific">Trichosporon asahii var. asahii (strain ATCC 90039 / CBS 2479 / JCM 2466 / KCTC 7840 / NBRC 103889/ NCYC 2677 / UAMH 7654)</name>
    <name type="common">Yeast</name>
    <dbReference type="NCBI Taxonomy" id="1186058"/>
    <lineage>
        <taxon>Eukaryota</taxon>
        <taxon>Fungi</taxon>
        <taxon>Dikarya</taxon>
        <taxon>Basidiomycota</taxon>
        <taxon>Agaricomycotina</taxon>
        <taxon>Tremellomycetes</taxon>
        <taxon>Trichosporonales</taxon>
        <taxon>Trichosporonaceae</taxon>
        <taxon>Trichosporon</taxon>
    </lineage>
</organism>
<dbReference type="EMBL" id="ALBS01000016">
    <property type="protein sequence ID" value="EJT52822.1"/>
    <property type="molecule type" value="Genomic_DNA"/>
</dbReference>
<feature type="chain" id="PRO_5003787495" evidence="1">
    <location>
        <begin position="18"/>
        <end position="169"/>
    </location>
</feature>
<dbReference type="AlphaFoldDB" id="J6FCL6"/>
<dbReference type="PROSITE" id="PS50231">
    <property type="entry name" value="RICIN_B_LECTIN"/>
    <property type="match status" value="1"/>
</dbReference>
<feature type="signal peptide" evidence="1">
    <location>
        <begin position="1"/>
        <end position="17"/>
    </location>
</feature>
<dbReference type="RefSeq" id="XP_014184003.1">
    <property type="nucleotide sequence ID" value="XM_014328528.1"/>
</dbReference>
<dbReference type="GeneID" id="25984831"/>
<reference evidence="2 3" key="1">
    <citation type="journal article" date="2012" name="Eukaryot. Cell">
        <title>Draft genome sequence of CBS 2479, the standard type strain of Trichosporon asahii.</title>
        <authorList>
            <person name="Yang R.Y."/>
            <person name="Li H.T."/>
            <person name="Zhu H."/>
            <person name="Zhou G.P."/>
            <person name="Wang M."/>
            <person name="Wang L."/>
        </authorList>
    </citation>
    <scope>NUCLEOTIDE SEQUENCE [LARGE SCALE GENOMIC DNA]</scope>
    <source>
        <strain evidence="3">ATCC 90039 / CBS 2479 / JCM 2466 / KCTC 7840 / NCYC 2677 / UAMH 7654</strain>
    </source>
</reference>
<name>J6FCL6_TRIAS</name>
<evidence type="ECO:0000256" key="1">
    <source>
        <dbReference type="SAM" id="SignalP"/>
    </source>
</evidence>
<dbReference type="VEuPathDB" id="FungiDB:A1Q1_01317"/>
<dbReference type="Gene3D" id="2.80.10.50">
    <property type="match status" value="1"/>
</dbReference>
<comment type="caution">
    <text evidence="2">The sequence shown here is derived from an EMBL/GenBank/DDBJ whole genome shotgun (WGS) entry which is preliminary data.</text>
</comment>
<gene>
    <name evidence="2" type="ORF">A1Q1_01317</name>
</gene>
<dbReference type="SUPFAM" id="SSF50370">
    <property type="entry name" value="Ricin B-like lectins"/>
    <property type="match status" value="1"/>
</dbReference>
<dbReference type="InterPro" id="IPR035992">
    <property type="entry name" value="Ricin_B-like_lectins"/>
</dbReference>
<protein>
    <submittedName>
        <fullName evidence="2">Uncharacterized protein</fullName>
    </submittedName>
</protein>
<sequence length="169" mass="18162">MLGSLLLTLSVALTALAGPVPPKPGQVEPGHESIFFVPVKVQDAGLCLDDDVAGNLGEPVTASQCRGDFGSWIWKPLEDGYYHLTLLGLDRCVGFDLRDFSREHGSPLMFTDCTTPEYSNRWIWKGDNLCTEESGAFCIGFGAENGGKTRLRTSPNAIPLTSVVIGTTA</sequence>
<dbReference type="HOGENOM" id="CLU_1579619_0_0_1"/>
<proteinExistence type="predicted"/>
<dbReference type="CDD" id="cd00161">
    <property type="entry name" value="beta-trefoil_Ricin-like"/>
    <property type="match status" value="1"/>
</dbReference>
<evidence type="ECO:0000313" key="2">
    <source>
        <dbReference type="EMBL" id="EJT52822.1"/>
    </source>
</evidence>
<dbReference type="KEGG" id="tasa:A1Q1_01317"/>
<evidence type="ECO:0000313" key="3">
    <source>
        <dbReference type="Proteomes" id="UP000002748"/>
    </source>
</evidence>
<accession>J6FCL6</accession>